<evidence type="ECO:0000313" key="2">
    <source>
        <dbReference type="Proteomes" id="UP001320119"/>
    </source>
</evidence>
<dbReference type="KEGG" id="marq:MARGE09_P1663"/>
<keyword evidence="2" id="KW-1185">Reference proteome</keyword>
<accession>A0AAN1WH22</accession>
<dbReference type="RefSeq" id="WP_236986930.1">
    <property type="nucleotide sequence ID" value="NZ_AP023086.1"/>
</dbReference>
<protein>
    <recommendedName>
        <fullName evidence="3">Nucleotidyltransferase</fullName>
    </recommendedName>
</protein>
<dbReference type="EMBL" id="AP023086">
    <property type="protein sequence ID" value="BCD97462.1"/>
    <property type="molecule type" value="Genomic_DNA"/>
</dbReference>
<organism evidence="1 2">
    <name type="scientific">Marinagarivorans cellulosilyticus</name>
    <dbReference type="NCBI Taxonomy" id="2721545"/>
    <lineage>
        <taxon>Bacteria</taxon>
        <taxon>Pseudomonadati</taxon>
        <taxon>Pseudomonadota</taxon>
        <taxon>Gammaproteobacteria</taxon>
        <taxon>Cellvibrionales</taxon>
        <taxon>Cellvibrionaceae</taxon>
        <taxon>Marinagarivorans</taxon>
    </lineage>
</organism>
<reference evidence="1 2" key="1">
    <citation type="journal article" date="2022" name="IScience">
        <title>An ultrasensitive nanofiber-based assay for enzymatic hydrolysis and deep-sea microbial degradation of cellulose.</title>
        <authorList>
            <person name="Tsudome M."/>
            <person name="Tachioka M."/>
            <person name="Miyazaki M."/>
            <person name="Uchimura K."/>
            <person name="Tsuda M."/>
            <person name="Takaki Y."/>
            <person name="Deguchi S."/>
        </authorList>
    </citation>
    <scope>NUCLEOTIDE SEQUENCE [LARGE SCALE GENOMIC DNA]</scope>
    <source>
        <strain evidence="1 2">GE09</strain>
    </source>
</reference>
<dbReference type="Proteomes" id="UP001320119">
    <property type="component" value="Chromosome"/>
</dbReference>
<proteinExistence type="predicted"/>
<dbReference type="InterPro" id="IPR014942">
    <property type="entry name" value="AbiEii"/>
</dbReference>
<name>A0AAN1WH22_9GAMM</name>
<sequence>MTQPLLNLSGKIEPSLVDIIEKVDNCATRFKIPYLVVGAFARDLVLHHGYGAPAQRATKDIDFALQVPTWGTFEILKKELITYGFTETKTAHRLIASNNWPIDIVPFGGIADKNTNIQWPPSGDTEMNVLGFQEAFENANNVRLSGEPRVEVLVASPVGMMLLKLISWTDRTADKRKKDAIDIAYVLTTYETIPAISSQLYDDQGLMAHYGWDKTLAGAHQLGITTKTIAESNTAKTIFKLLNNQNTKLQVETLISEMGGRNTHQYPRNEALINAFKAGVEG</sequence>
<gene>
    <name evidence="1" type="ORF">MARGE09_P1663</name>
</gene>
<dbReference type="Pfam" id="PF08843">
    <property type="entry name" value="AbiEii"/>
    <property type="match status" value="1"/>
</dbReference>
<dbReference type="AlphaFoldDB" id="A0AAN1WH22"/>
<evidence type="ECO:0008006" key="3">
    <source>
        <dbReference type="Google" id="ProtNLM"/>
    </source>
</evidence>
<evidence type="ECO:0000313" key="1">
    <source>
        <dbReference type="EMBL" id="BCD97462.1"/>
    </source>
</evidence>